<dbReference type="OrthoDB" id="5111285at2"/>
<dbReference type="Pfam" id="PF14020">
    <property type="entry name" value="DUF4236"/>
    <property type="match status" value="1"/>
</dbReference>
<evidence type="ECO:0000313" key="3">
    <source>
        <dbReference type="EMBL" id="QDY79612.1"/>
    </source>
</evidence>
<dbReference type="Proteomes" id="UP000320580">
    <property type="component" value="Chromosome"/>
</dbReference>
<organism evidence="3 4">
    <name type="scientific">Streptomyces qinzhouensis</name>
    <dbReference type="NCBI Taxonomy" id="2599401"/>
    <lineage>
        <taxon>Bacteria</taxon>
        <taxon>Bacillati</taxon>
        <taxon>Actinomycetota</taxon>
        <taxon>Actinomycetes</taxon>
        <taxon>Kitasatosporales</taxon>
        <taxon>Streptomycetaceae</taxon>
        <taxon>Streptomyces</taxon>
    </lineage>
</organism>
<reference evidence="3 4" key="1">
    <citation type="submission" date="2019-07" db="EMBL/GenBank/DDBJ databases">
        <authorList>
            <person name="Zhu P."/>
        </authorList>
    </citation>
    <scope>NUCLEOTIDE SEQUENCE [LARGE SCALE GENOMIC DNA]</scope>
    <source>
        <strain evidence="3 4">SSL-25</strain>
    </source>
</reference>
<dbReference type="InterPro" id="IPR025330">
    <property type="entry name" value="DUF4236"/>
</dbReference>
<dbReference type="KEGG" id="sqz:FQU76_27215"/>
<sequence>MPFNYHKRITVIPKLLHVTVSSHGWSWSLGGRRAHVTRHSGGGRSASVRLPGGFSLRRDSRRHH</sequence>
<protein>
    <submittedName>
        <fullName evidence="3">DUF4236 domain-containing protein</fullName>
    </submittedName>
</protein>
<dbReference type="AlphaFoldDB" id="A0A5B8IM07"/>
<evidence type="ECO:0000256" key="1">
    <source>
        <dbReference type="SAM" id="MobiDB-lite"/>
    </source>
</evidence>
<feature type="region of interest" description="Disordered" evidence="1">
    <location>
        <begin position="37"/>
        <end position="64"/>
    </location>
</feature>
<evidence type="ECO:0000313" key="4">
    <source>
        <dbReference type="Proteomes" id="UP000320580"/>
    </source>
</evidence>
<dbReference type="RefSeq" id="WP_006345785.1">
    <property type="nucleotide sequence ID" value="NZ_CP042266.1"/>
</dbReference>
<proteinExistence type="predicted"/>
<evidence type="ECO:0000259" key="2">
    <source>
        <dbReference type="Pfam" id="PF14020"/>
    </source>
</evidence>
<dbReference type="EMBL" id="CP042266">
    <property type="protein sequence ID" value="QDY79612.1"/>
    <property type="molecule type" value="Genomic_DNA"/>
</dbReference>
<feature type="domain" description="DUF4236" evidence="2">
    <location>
        <begin position="3"/>
        <end position="57"/>
    </location>
</feature>
<accession>A0A5B8IM07</accession>
<name>A0A5B8IM07_9ACTN</name>
<gene>
    <name evidence="3" type="ORF">FQU76_27215</name>
</gene>
<keyword evidence="4" id="KW-1185">Reference proteome</keyword>